<gene>
    <name evidence="7" type="ORF">EV184_110225</name>
</gene>
<dbReference type="AlphaFoldDB" id="A0A4R2BPV3"/>
<evidence type="ECO:0000256" key="4">
    <source>
        <dbReference type="ARBA" id="ARBA00022741"/>
    </source>
</evidence>
<keyword evidence="2" id="KW-0813">Transport</keyword>
<dbReference type="InterPro" id="IPR003439">
    <property type="entry name" value="ABC_transporter-like_ATP-bd"/>
</dbReference>
<keyword evidence="4" id="KW-0547">Nucleotide-binding</keyword>
<reference evidence="7 8" key="1">
    <citation type="submission" date="2019-03" db="EMBL/GenBank/DDBJ databases">
        <title>Genomic Encyclopedia of Type Strains, Phase IV (KMG-V): Genome sequencing to study the core and pangenomes of soil and plant-associated prokaryotes.</title>
        <authorList>
            <person name="Whitman W."/>
        </authorList>
    </citation>
    <scope>NUCLEOTIDE SEQUENCE [LARGE SCALE GENOMIC DNA]</scope>
    <source>
        <strain evidence="7 8">23C40</strain>
    </source>
</reference>
<accession>A0A4R2BPV3</accession>
<evidence type="ECO:0000313" key="7">
    <source>
        <dbReference type="EMBL" id="TCN29561.1"/>
    </source>
</evidence>
<dbReference type="InterPro" id="IPR050763">
    <property type="entry name" value="ABC_transporter_ATP-binding"/>
</dbReference>
<dbReference type="Gene3D" id="3.40.50.300">
    <property type="entry name" value="P-loop containing nucleotide triphosphate hydrolases"/>
    <property type="match status" value="1"/>
</dbReference>
<name>A0A4R2BPV3_9HYPH</name>
<sequence>MALDDVSFTVESGRFCALLGLHGAGKSALFALLTRLIVTRQGHISVGGFDLARTARRSL</sequence>
<evidence type="ECO:0000256" key="1">
    <source>
        <dbReference type="ARBA" id="ARBA00005417"/>
    </source>
</evidence>
<organism evidence="7 8">
    <name type="scientific">Sinorhizobium americanum</name>
    <dbReference type="NCBI Taxonomy" id="194963"/>
    <lineage>
        <taxon>Bacteria</taxon>
        <taxon>Pseudomonadati</taxon>
        <taxon>Pseudomonadota</taxon>
        <taxon>Alphaproteobacteria</taxon>
        <taxon>Hyphomicrobiales</taxon>
        <taxon>Rhizobiaceae</taxon>
        <taxon>Sinorhizobium/Ensifer group</taxon>
        <taxon>Sinorhizobium</taxon>
    </lineage>
</organism>
<dbReference type="GO" id="GO:0016887">
    <property type="term" value="F:ATP hydrolysis activity"/>
    <property type="evidence" value="ECO:0007669"/>
    <property type="project" value="InterPro"/>
</dbReference>
<proteinExistence type="inferred from homology"/>
<evidence type="ECO:0000256" key="2">
    <source>
        <dbReference type="ARBA" id="ARBA00022448"/>
    </source>
</evidence>
<dbReference type="EMBL" id="SLVU01000010">
    <property type="protein sequence ID" value="TCN29561.1"/>
    <property type="molecule type" value="Genomic_DNA"/>
</dbReference>
<dbReference type="GO" id="GO:0005524">
    <property type="term" value="F:ATP binding"/>
    <property type="evidence" value="ECO:0007669"/>
    <property type="project" value="UniProtKB-KW"/>
</dbReference>
<comment type="similarity">
    <text evidence="1">Belongs to the ABC transporter superfamily.</text>
</comment>
<dbReference type="Proteomes" id="UP000295043">
    <property type="component" value="Unassembled WGS sequence"/>
</dbReference>
<evidence type="ECO:0000259" key="6">
    <source>
        <dbReference type="Pfam" id="PF00005"/>
    </source>
</evidence>
<evidence type="ECO:0000256" key="3">
    <source>
        <dbReference type="ARBA" id="ARBA00022458"/>
    </source>
</evidence>
<comment type="caution">
    <text evidence="7">The sequence shown here is derived from an EMBL/GenBank/DDBJ whole genome shotgun (WGS) entry which is preliminary data.</text>
</comment>
<dbReference type="Pfam" id="PF00005">
    <property type="entry name" value="ABC_tran"/>
    <property type="match status" value="1"/>
</dbReference>
<keyword evidence="3" id="KW-0536">Nodulation</keyword>
<evidence type="ECO:0000256" key="5">
    <source>
        <dbReference type="ARBA" id="ARBA00022840"/>
    </source>
</evidence>
<dbReference type="SUPFAM" id="SSF52540">
    <property type="entry name" value="P-loop containing nucleoside triphosphate hydrolases"/>
    <property type="match status" value="1"/>
</dbReference>
<feature type="domain" description="ABC transporter" evidence="6">
    <location>
        <begin position="3"/>
        <end position="56"/>
    </location>
</feature>
<dbReference type="PANTHER" id="PTHR42711">
    <property type="entry name" value="ABC TRANSPORTER ATP-BINDING PROTEIN"/>
    <property type="match status" value="1"/>
</dbReference>
<protein>
    <submittedName>
        <fullName evidence="7">ABC transporter family protein</fullName>
    </submittedName>
</protein>
<evidence type="ECO:0000313" key="8">
    <source>
        <dbReference type="Proteomes" id="UP000295043"/>
    </source>
</evidence>
<dbReference type="PANTHER" id="PTHR42711:SF5">
    <property type="entry name" value="ABC TRANSPORTER ATP-BINDING PROTEIN NATA"/>
    <property type="match status" value="1"/>
</dbReference>
<keyword evidence="5" id="KW-0067">ATP-binding</keyword>
<dbReference type="InterPro" id="IPR027417">
    <property type="entry name" value="P-loop_NTPase"/>
</dbReference>